<dbReference type="AlphaFoldDB" id="M8D5Q6"/>
<organism evidence="2">
    <name type="scientific">Aegilops tauschii</name>
    <name type="common">Tausch's goatgrass</name>
    <name type="synonym">Aegilops squarrosa</name>
    <dbReference type="NCBI Taxonomy" id="37682"/>
    <lineage>
        <taxon>Eukaryota</taxon>
        <taxon>Viridiplantae</taxon>
        <taxon>Streptophyta</taxon>
        <taxon>Embryophyta</taxon>
        <taxon>Tracheophyta</taxon>
        <taxon>Spermatophyta</taxon>
        <taxon>Magnoliopsida</taxon>
        <taxon>Liliopsida</taxon>
        <taxon>Poales</taxon>
        <taxon>Poaceae</taxon>
        <taxon>BOP clade</taxon>
        <taxon>Pooideae</taxon>
        <taxon>Triticodae</taxon>
        <taxon>Triticeae</taxon>
        <taxon>Triticinae</taxon>
        <taxon>Aegilops</taxon>
    </lineage>
</organism>
<proteinExistence type="predicted"/>
<evidence type="ECO:0000313" key="2">
    <source>
        <dbReference type="EnsemblPlants" id="EMT31716"/>
    </source>
</evidence>
<feature type="region of interest" description="Disordered" evidence="1">
    <location>
        <begin position="1"/>
        <end position="44"/>
    </location>
</feature>
<name>M8D5Q6_AEGTA</name>
<sequence>MRLAEGGGTAEAGGPLKAAGRGRGDHASIYAGGAGPKAGPQPVTQCSWASAHATAQSGSCPAAFVEHPLVHPTAAVAHPITQVTRELTLARPSPASASPAAAAPTMSRRSITAALVNGSNYEAHI</sequence>
<dbReference type="EnsemblPlants" id="EMT31716">
    <property type="protein sequence ID" value="EMT31716"/>
    <property type="gene ID" value="F775_42734"/>
</dbReference>
<accession>M8D5Q6</accession>
<reference evidence="2" key="1">
    <citation type="submission" date="2015-06" db="UniProtKB">
        <authorList>
            <consortium name="EnsemblPlants"/>
        </authorList>
    </citation>
    <scope>IDENTIFICATION</scope>
</reference>
<feature type="compositionally biased region" description="Gly residues" evidence="1">
    <location>
        <begin position="1"/>
        <end position="11"/>
    </location>
</feature>
<protein>
    <submittedName>
        <fullName evidence="2">Uncharacterized protein</fullName>
    </submittedName>
</protein>
<evidence type="ECO:0000256" key="1">
    <source>
        <dbReference type="SAM" id="MobiDB-lite"/>
    </source>
</evidence>